<dbReference type="PANTHER" id="PTHR30386">
    <property type="entry name" value="MEMBRANE FUSION SUBUNIT OF EMRAB-TOLC MULTIDRUG EFFLUX PUMP"/>
    <property type="match status" value="1"/>
</dbReference>
<organism evidence="5 6">
    <name type="scientific">Pseudomonas panipatensis</name>
    <dbReference type="NCBI Taxonomy" id="428992"/>
    <lineage>
        <taxon>Bacteria</taxon>
        <taxon>Pseudomonadati</taxon>
        <taxon>Pseudomonadota</taxon>
        <taxon>Gammaproteobacteria</taxon>
        <taxon>Pseudomonadales</taxon>
        <taxon>Pseudomonadaceae</taxon>
        <taxon>Pseudomonas</taxon>
    </lineage>
</organism>
<dbReference type="EMBL" id="FNDS01000003">
    <property type="protein sequence ID" value="SDH82238.1"/>
    <property type="molecule type" value="Genomic_DNA"/>
</dbReference>
<dbReference type="OrthoDB" id="9775513at2"/>
<feature type="domain" description="AprE-like beta-barrel" evidence="4">
    <location>
        <begin position="327"/>
        <end position="427"/>
    </location>
</feature>
<keyword evidence="3" id="KW-0472">Membrane</keyword>
<dbReference type="InterPro" id="IPR050739">
    <property type="entry name" value="MFP"/>
</dbReference>
<accession>A0A1G8FJE6</accession>
<evidence type="ECO:0000259" key="4">
    <source>
        <dbReference type="Pfam" id="PF26002"/>
    </source>
</evidence>
<keyword evidence="3" id="KW-0812">Transmembrane</keyword>
<dbReference type="AlphaFoldDB" id="A0A1G8FJE6"/>
<reference evidence="6" key="1">
    <citation type="submission" date="2016-10" db="EMBL/GenBank/DDBJ databases">
        <authorList>
            <person name="Varghese N."/>
            <person name="Submissions S."/>
        </authorList>
    </citation>
    <scope>NUCLEOTIDE SEQUENCE [LARGE SCALE GENOMIC DNA]</scope>
    <source>
        <strain evidence="6">CCM 7469</strain>
    </source>
</reference>
<sequence>MPGFAAREQSVERPPSKRQPERSPTLTHPTPLFRREALQGQGAQWLGSIILVRPLSFTLLTALASALALVVVGFFIWGSYTKRSTVVGQLVPVSGQAKIYAPQMGVITERPVHEGQKVERGQTLLSLSSERYGNQQQPVQAGISQQLQDSRQSLEEQLRKLQRLQDDERRSLTAKVASLRTELATQGAQLQSQGKLVAIASDAEGRYQGLMDKGYISMDQFQQRQGELLGQRQTLQRLERERMTLQQELRERDSDLAGLDARHANQQAEVRRQLYSVQQQLAESEAKRTLRIVAPQDGIATAVFAEIGQSVDPSRPLLSIVPENAQLVAELYAPSRAVGFIKVGDPALIRYQAYPYQKFGQYHGKVLSISRTTVPFNELASMAGAVPGIGQSGEQYYRIRVQLDEQQIQAYGQPRSLQSGMLLEADLLQETRKLYEWVLEPLYSLTGKL</sequence>
<dbReference type="PANTHER" id="PTHR30386:SF28">
    <property type="entry name" value="EXPORTED PROTEIN"/>
    <property type="match status" value="1"/>
</dbReference>
<name>A0A1G8FJE6_9PSED</name>
<dbReference type="PRINTS" id="PR01490">
    <property type="entry name" value="RTXTOXIND"/>
</dbReference>
<dbReference type="Gene3D" id="2.40.30.170">
    <property type="match status" value="1"/>
</dbReference>
<dbReference type="Proteomes" id="UP000199636">
    <property type="component" value="Unassembled WGS sequence"/>
</dbReference>
<gene>
    <name evidence="5" type="ORF">SAMN05216272_103281</name>
</gene>
<keyword evidence="3" id="KW-1133">Transmembrane helix</keyword>
<evidence type="ECO:0000256" key="2">
    <source>
        <dbReference type="SAM" id="MobiDB-lite"/>
    </source>
</evidence>
<dbReference type="Pfam" id="PF26002">
    <property type="entry name" value="Beta-barrel_AprE"/>
    <property type="match status" value="1"/>
</dbReference>
<feature type="transmembrane region" description="Helical" evidence="3">
    <location>
        <begin position="55"/>
        <end position="77"/>
    </location>
</feature>
<evidence type="ECO:0000313" key="5">
    <source>
        <dbReference type="EMBL" id="SDH82238.1"/>
    </source>
</evidence>
<evidence type="ECO:0000313" key="6">
    <source>
        <dbReference type="Proteomes" id="UP000199636"/>
    </source>
</evidence>
<keyword evidence="1" id="KW-0175">Coiled coil</keyword>
<feature type="region of interest" description="Disordered" evidence="2">
    <location>
        <begin position="1"/>
        <end position="29"/>
    </location>
</feature>
<proteinExistence type="predicted"/>
<evidence type="ECO:0000256" key="1">
    <source>
        <dbReference type="SAM" id="Coils"/>
    </source>
</evidence>
<dbReference type="InterPro" id="IPR058982">
    <property type="entry name" value="Beta-barrel_AprE"/>
</dbReference>
<dbReference type="Gene3D" id="2.40.50.100">
    <property type="match status" value="1"/>
</dbReference>
<feature type="compositionally biased region" description="Basic and acidic residues" evidence="2">
    <location>
        <begin position="9"/>
        <end position="21"/>
    </location>
</feature>
<dbReference type="STRING" id="428992.SAMN05216272_103281"/>
<feature type="coiled-coil region" evidence="1">
    <location>
        <begin position="144"/>
        <end position="171"/>
    </location>
</feature>
<protein>
    <submittedName>
        <fullName evidence="5">Membrane fusion protein</fullName>
    </submittedName>
</protein>
<feature type="coiled-coil region" evidence="1">
    <location>
        <begin position="228"/>
        <end position="255"/>
    </location>
</feature>
<evidence type="ECO:0000256" key="3">
    <source>
        <dbReference type="SAM" id="Phobius"/>
    </source>
</evidence>
<keyword evidence="6" id="KW-1185">Reference proteome</keyword>